<proteinExistence type="predicted"/>
<accession>A0AAP7A1Z9</accession>
<reference evidence="7 8" key="1">
    <citation type="submission" date="2020-05" db="EMBL/GenBank/DDBJ databases">
        <title>Whole genome sequencing and identification of novel metabolites from Paenibacillus alvei strain JR949.</title>
        <authorList>
            <person name="Rajendhran J."/>
            <person name="Sree Pranav P."/>
            <person name="Mahalakshmi B."/>
            <person name="Karthikeyan R."/>
        </authorList>
    </citation>
    <scope>NUCLEOTIDE SEQUENCE [LARGE SCALE GENOMIC DNA]</scope>
    <source>
        <strain evidence="7 8">JR949</strain>
    </source>
</reference>
<protein>
    <recommendedName>
        <fullName evidence="5">Thiamine diphosphokinase</fullName>
        <ecNumber evidence="5">2.7.6.2</ecNumber>
    </recommendedName>
</protein>
<evidence type="ECO:0000256" key="3">
    <source>
        <dbReference type="ARBA" id="ARBA00022777"/>
    </source>
</evidence>
<dbReference type="SMART" id="SM00983">
    <property type="entry name" value="TPK_B1_binding"/>
    <property type="match status" value="1"/>
</dbReference>
<dbReference type="InterPro" id="IPR007371">
    <property type="entry name" value="TPK_catalytic"/>
</dbReference>
<evidence type="ECO:0000256" key="5">
    <source>
        <dbReference type="NCBIfam" id="TIGR01378"/>
    </source>
</evidence>
<dbReference type="SUPFAM" id="SSF63862">
    <property type="entry name" value="Thiamin pyrophosphokinase, substrate-binding domain"/>
    <property type="match status" value="1"/>
</dbReference>
<evidence type="ECO:0000256" key="1">
    <source>
        <dbReference type="ARBA" id="ARBA00022679"/>
    </source>
</evidence>
<dbReference type="EC" id="2.7.6.2" evidence="5"/>
<sequence>MPNDLKLPITPSHIAIVAGGAISEQILMQIQVCDYIIGADRGALYLVQHQITPDLALGDFDSVTDAERERIRESSRQYTDCDAIDKNYTDTELAFNRALAMKPSQITMFGVTGTRLDHTMANIHLLRKAVDAGILCRIINDHNIIMLTNSTVTLQTNNYPYVSLLPLSLTVTGITLTGFKYPLDDATLHIGQSLGVSNEWDDVDAATIQVKEGYLLIICSRD</sequence>
<organism evidence="7 8">
    <name type="scientific">Paenibacillus alvei</name>
    <name type="common">Bacillus alvei</name>
    <dbReference type="NCBI Taxonomy" id="44250"/>
    <lineage>
        <taxon>Bacteria</taxon>
        <taxon>Bacillati</taxon>
        <taxon>Bacillota</taxon>
        <taxon>Bacilli</taxon>
        <taxon>Bacillales</taxon>
        <taxon>Paenibacillaceae</taxon>
        <taxon>Paenibacillus</taxon>
    </lineage>
</organism>
<dbReference type="GO" id="GO:0006772">
    <property type="term" value="P:thiamine metabolic process"/>
    <property type="evidence" value="ECO:0007669"/>
    <property type="project" value="UniProtKB-UniRule"/>
</dbReference>
<evidence type="ECO:0000313" key="7">
    <source>
        <dbReference type="EMBL" id="NOJ72357.1"/>
    </source>
</evidence>
<dbReference type="InterPro" id="IPR007373">
    <property type="entry name" value="Thiamin_PyroPKinase_B1-bd"/>
</dbReference>
<dbReference type="EMBL" id="JABFOR010000024">
    <property type="protein sequence ID" value="NOJ72357.1"/>
    <property type="molecule type" value="Genomic_DNA"/>
</dbReference>
<dbReference type="PANTHER" id="PTHR41299:SF1">
    <property type="entry name" value="THIAMINE PYROPHOSPHOKINASE"/>
    <property type="match status" value="1"/>
</dbReference>
<dbReference type="InterPro" id="IPR036759">
    <property type="entry name" value="TPK_catalytic_sf"/>
</dbReference>
<dbReference type="GO" id="GO:0030975">
    <property type="term" value="F:thiamine binding"/>
    <property type="evidence" value="ECO:0007669"/>
    <property type="project" value="InterPro"/>
</dbReference>
<evidence type="ECO:0000256" key="4">
    <source>
        <dbReference type="ARBA" id="ARBA00022840"/>
    </source>
</evidence>
<keyword evidence="4" id="KW-0067">ATP-binding</keyword>
<keyword evidence="2" id="KW-0547">Nucleotide-binding</keyword>
<comment type="caution">
    <text evidence="7">The sequence shown here is derived from an EMBL/GenBank/DDBJ whole genome shotgun (WGS) entry which is preliminary data.</text>
</comment>
<name>A0AAP7A1Z9_PAEAL</name>
<dbReference type="InterPro" id="IPR053149">
    <property type="entry name" value="TPK"/>
</dbReference>
<dbReference type="PANTHER" id="PTHR41299">
    <property type="entry name" value="THIAMINE PYROPHOSPHOKINASE"/>
    <property type="match status" value="1"/>
</dbReference>
<feature type="domain" description="Thiamin pyrophosphokinase thiamin-binding" evidence="6">
    <location>
        <begin position="148"/>
        <end position="216"/>
    </location>
</feature>
<dbReference type="GO" id="GO:0005524">
    <property type="term" value="F:ATP binding"/>
    <property type="evidence" value="ECO:0007669"/>
    <property type="project" value="UniProtKB-KW"/>
</dbReference>
<dbReference type="RefSeq" id="WP_163977479.1">
    <property type="nucleotide sequence ID" value="NZ_JABFOR010000024.1"/>
</dbReference>
<dbReference type="InterPro" id="IPR036371">
    <property type="entry name" value="TPK_B1-bd_sf"/>
</dbReference>
<dbReference type="CDD" id="cd07995">
    <property type="entry name" value="TPK"/>
    <property type="match status" value="1"/>
</dbReference>
<dbReference type="AlphaFoldDB" id="A0AAP7A1Z9"/>
<dbReference type="Gene3D" id="3.40.50.10240">
    <property type="entry name" value="Thiamin pyrophosphokinase, catalytic domain"/>
    <property type="match status" value="1"/>
</dbReference>
<evidence type="ECO:0000259" key="6">
    <source>
        <dbReference type="SMART" id="SM00983"/>
    </source>
</evidence>
<gene>
    <name evidence="7" type="ORF">HMI46_17565</name>
</gene>
<keyword evidence="1 7" id="KW-0808">Transferase</keyword>
<dbReference type="GO" id="GO:0009229">
    <property type="term" value="P:thiamine diphosphate biosynthetic process"/>
    <property type="evidence" value="ECO:0007669"/>
    <property type="project" value="InterPro"/>
</dbReference>
<dbReference type="Pfam" id="PF04263">
    <property type="entry name" value="TPK_catalytic"/>
    <property type="match status" value="1"/>
</dbReference>
<dbReference type="NCBIfam" id="TIGR01378">
    <property type="entry name" value="thi_PPkinase"/>
    <property type="match status" value="1"/>
</dbReference>
<evidence type="ECO:0000256" key="2">
    <source>
        <dbReference type="ARBA" id="ARBA00022741"/>
    </source>
</evidence>
<dbReference type="Proteomes" id="UP000552038">
    <property type="component" value="Unassembled WGS sequence"/>
</dbReference>
<dbReference type="Pfam" id="PF04265">
    <property type="entry name" value="TPK_B1_binding"/>
    <property type="match status" value="1"/>
</dbReference>
<evidence type="ECO:0000313" key="8">
    <source>
        <dbReference type="Proteomes" id="UP000552038"/>
    </source>
</evidence>
<dbReference type="GO" id="GO:0004788">
    <property type="term" value="F:thiamine diphosphokinase activity"/>
    <property type="evidence" value="ECO:0007669"/>
    <property type="project" value="UniProtKB-UniRule"/>
</dbReference>
<keyword evidence="3" id="KW-0418">Kinase</keyword>
<dbReference type="SUPFAM" id="SSF63999">
    <property type="entry name" value="Thiamin pyrophosphokinase, catalytic domain"/>
    <property type="match status" value="1"/>
</dbReference>
<dbReference type="GO" id="GO:0016301">
    <property type="term" value="F:kinase activity"/>
    <property type="evidence" value="ECO:0007669"/>
    <property type="project" value="UniProtKB-KW"/>
</dbReference>
<dbReference type="InterPro" id="IPR006282">
    <property type="entry name" value="Thi_PPkinase"/>
</dbReference>